<proteinExistence type="predicted"/>
<keyword evidence="1" id="KW-0678">Repressor</keyword>
<dbReference type="Pfam" id="PF13411">
    <property type="entry name" value="MerR_1"/>
    <property type="match status" value="1"/>
</dbReference>
<accession>A0A0K1QDG3</accession>
<dbReference type="SMART" id="SM00422">
    <property type="entry name" value="HTH_MERR"/>
    <property type="match status" value="1"/>
</dbReference>
<protein>
    <submittedName>
        <fullName evidence="7">Regulatory protein, MerR</fullName>
    </submittedName>
</protein>
<feature type="compositionally biased region" description="Low complexity" evidence="5">
    <location>
        <begin position="248"/>
        <end position="264"/>
    </location>
</feature>
<dbReference type="GO" id="GO:0003677">
    <property type="term" value="F:DNA binding"/>
    <property type="evidence" value="ECO:0007669"/>
    <property type="project" value="UniProtKB-KW"/>
</dbReference>
<dbReference type="Proteomes" id="UP000064967">
    <property type="component" value="Chromosome"/>
</dbReference>
<keyword evidence="3" id="KW-0238">DNA-binding</keyword>
<feature type="region of interest" description="Disordered" evidence="5">
    <location>
        <begin position="248"/>
        <end position="290"/>
    </location>
</feature>
<dbReference type="Gene3D" id="1.10.1660.10">
    <property type="match status" value="1"/>
</dbReference>
<evidence type="ECO:0000256" key="5">
    <source>
        <dbReference type="SAM" id="MobiDB-lite"/>
    </source>
</evidence>
<evidence type="ECO:0000256" key="2">
    <source>
        <dbReference type="ARBA" id="ARBA00023015"/>
    </source>
</evidence>
<dbReference type="InterPro" id="IPR000551">
    <property type="entry name" value="MerR-type_HTH_dom"/>
</dbReference>
<sequence>MRRSKSSSPAFFGIQELAEATSVSVASIKFYLREGLLPPGDASRPHRAYYDESHVRRLAVIRAMRDADISIDAMRRAFEAVTAPRADAVDAIAPAIDALAVATDAPGVDAILHQARRDVAELFRKARLSVRDEAGSRETAARALASIRRFGFSFTFEELALYLEMLTPLARVEIEQNESTRTMLLSDKEGSLELAVLGTVLFEPIMIAFRRALHEHFTTKLVRAVAPHSGAASVAVVAVVPRPTATEGRAAAAEAVAATSSPSPKRARNAREPNAGAEEKKPKRRSSAAR</sequence>
<dbReference type="GO" id="GO:0003700">
    <property type="term" value="F:DNA-binding transcription factor activity"/>
    <property type="evidence" value="ECO:0007669"/>
    <property type="project" value="InterPro"/>
</dbReference>
<evidence type="ECO:0000256" key="4">
    <source>
        <dbReference type="ARBA" id="ARBA00023163"/>
    </source>
</evidence>
<organism evidence="7 8">
    <name type="scientific">Labilithrix luteola</name>
    <dbReference type="NCBI Taxonomy" id="1391654"/>
    <lineage>
        <taxon>Bacteria</taxon>
        <taxon>Pseudomonadati</taxon>
        <taxon>Myxococcota</taxon>
        <taxon>Polyangia</taxon>
        <taxon>Polyangiales</taxon>
        <taxon>Labilitrichaceae</taxon>
        <taxon>Labilithrix</taxon>
    </lineage>
</organism>
<keyword evidence="2" id="KW-0805">Transcription regulation</keyword>
<dbReference type="AlphaFoldDB" id="A0A0K1QDG3"/>
<dbReference type="KEGG" id="llu:AKJ09_10474"/>
<dbReference type="RefSeq" id="WP_169928533.1">
    <property type="nucleotide sequence ID" value="NZ_CP012333.1"/>
</dbReference>
<dbReference type="SUPFAM" id="SSF46955">
    <property type="entry name" value="Putative DNA-binding domain"/>
    <property type="match status" value="1"/>
</dbReference>
<dbReference type="STRING" id="1391654.AKJ09_10474"/>
<dbReference type="InterPro" id="IPR009061">
    <property type="entry name" value="DNA-bd_dom_put_sf"/>
</dbReference>
<reference evidence="7 8" key="1">
    <citation type="submission" date="2015-08" db="EMBL/GenBank/DDBJ databases">
        <authorList>
            <person name="Babu N.S."/>
            <person name="Beckwith C.J."/>
            <person name="Beseler K.G."/>
            <person name="Brison A."/>
            <person name="Carone J.V."/>
            <person name="Caskin T.P."/>
            <person name="Diamond M."/>
            <person name="Durham M.E."/>
            <person name="Foxe J.M."/>
            <person name="Go M."/>
            <person name="Henderson B.A."/>
            <person name="Jones I.B."/>
            <person name="McGettigan J.A."/>
            <person name="Micheletti S.J."/>
            <person name="Nasrallah M.E."/>
            <person name="Ortiz D."/>
            <person name="Piller C.R."/>
            <person name="Privatt S.R."/>
            <person name="Schneider S.L."/>
            <person name="Sharp S."/>
            <person name="Smith T.C."/>
            <person name="Stanton J.D."/>
            <person name="Ullery H.E."/>
            <person name="Wilson R.J."/>
            <person name="Serrano M.G."/>
            <person name="Buck G."/>
            <person name="Lee V."/>
            <person name="Wang Y."/>
            <person name="Carvalho R."/>
            <person name="Voegtly L."/>
            <person name="Shi R."/>
            <person name="Duckworth R."/>
            <person name="Johnson A."/>
            <person name="Loviza R."/>
            <person name="Walstead R."/>
            <person name="Shah Z."/>
            <person name="Kiflezghi M."/>
            <person name="Wade K."/>
            <person name="Ball S.L."/>
            <person name="Bradley K.W."/>
            <person name="Asai D.J."/>
            <person name="Bowman C.A."/>
            <person name="Russell D.A."/>
            <person name="Pope W.H."/>
            <person name="Jacobs-Sera D."/>
            <person name="Hendrix R.W."/>
            <person name="Hatfull G.F."/>
        </authorList>
    </citation>
    <scope>NUCLEOTIDE SEQUENCE [LARGE SCALE GENOMIC DNA]</scope>
    <source>
        <strain evidence="7 8">DSM 27648</strain>
    </source>
</reference>
<evidence type="ECO:0000313" key="7">
    <source>
        <dbReference type="EMBL" id="AKV03811.1"/>
    </source>
</evidence>
<dbReference type="PANTHER" id="PTHR30204">
    <property type="entry name" value="REDOX-CYCLING DRUG-SENSING TRANSCRIPTIONAL ACTIVATOR SOXR"/>
    <property type="match status" value="1"/>
</dbReference>
<feature type="domain" description="HTH merR-type" evidence="6">
    <location>
        <begin position="14"/>
        <end position="80"/>
    </location>
</feature>
<dbReference type="PROSITE" id="PS50937">
    <property type="entry name" value="HTH_MERR_2"/>
    <property type="match status" value="1"/>
</dbReference>
<keyword evidence="8" id="KW-1185">Reference proteome</keyword>
<evidence type="ECO:0000256" key="3">
    <source>
        <dbReference type="ARBA" id="ARBA00023125"/>
    </source>
</evidence>
<dbReference type="PANTHER" id="PTHR30204:SF69">
    <property type="entry name" value="MERR-FAMILY TRANSCRIPTIONAL REGULATOR"/>
    <property type="match status" value="1"/>
</dbReference>
<evidence type="ECO:0000256" key="1">
    <source>
        <dbReference type="ARBA" id="ARBA00022491"/>
    </source>
</evidence>
<keyword evidence="4" id="KW-0804">Transcription</keyword>
<gene>
    <name evidence="7" type="ORF">AKJ09_10474</name>
</gene>
<dbReference type="InterPro" id="IPR047057">
    <property type="entry name" value="MerR_fam"/>
</dbReference>
<evidence type="ECO:0000313" key="8">
    <source>
        <dbReference type="Proteomes" id="UP000064967"/>
    </source>
</evidence>
<evidence type="ECO:0000259" key="6">
    <source>
        <dbReference type="PROSITE" id="PS50937"/>
    </source>
</evidence>
<dbReference type="EMBL" id="CP012333">
    <property type="protein sequence ID" value="AKV03811.1"/>
    <property type="molecule type" value="Genomic_DNA"/>
</dbReference>
<name>A0A0K1QDG3_9BACT</name>
<dbReference type="PRINTS" id="PR00040">
    <property type="entry name" value="HTHMERR"/>
</dbReference>